<dbReference type="PANTHER" id="PTHR24321:SF8">
    <property type="entry name" value="ESTRADIOL 17-BETA-DEHYDROGENASE 8-RELATED"/>
    <property type="match status" value="1"/>
</dbReference>
<gene>
    <name evidence="5" type="ORF">ABR64_03365</name>
</gene>
<accession>A0A0R2P3D2</accession>
<dbReference type="InterPro" id="IPR036291">
    <property type="entry name" value="NAD(P)-bd_dom_sf"/>
</dbReference>
<comment type="caution">
    <text evidence="5">The sequence shown here is derived from an EMBL/GenBank/DDBJ whole genome shotgun (WGS) entry which is preliminary data.</text>
</comment>
<evidence type="ECO:0000313" key="5">
    <source>
        <dbReference type="EMBL" id="KRO32460.1"/>
    </source>
</evidence>
<dbReference type="InterPro" id="IPR002347">
    <property type="entry name" value="SDR_fam"/>
</dbReference>
<dbReference type="GO" id="GO:0016491">
    <property type="term" value="F:oxidoreductase activity"/>
    <property type="evidence" value="ECO:0007669"/>
    <property type="project" value="UniProtKB-KW"/>
</dbReference>
<dbReference type="SMART" id="SM00822">
    <property type="entry name" value="PKS_KR"/>
    <property type="match status" value="1"/>
</dbReference>
<dbReference type="PROSITE" id="PS00061">
    <property type="entry name" value="ADH_SHORT"/>
    <property type="match status" value="1"/>
</dbReference>
<dbReference type="AlphaFoldDB" id="A0A0R2P3D2"/>
<dbReference type="PANTHER" id="PTHR24321">
    <property type="entry name" value="DEHYDROGENASES, SHORT CHAIN"/>
    <property type="match status" value="1"/>
</dbReference>
<dbReference type="FunFam" id="3.40.50.720:FF:000084">
    <property type="entry name" value="Short-chain dehydrogenase reductase"/>
    <property type="match status" value="1"/>
</dbReference>
<dbReference type="InterPro" id="IPR020904">
    <property type="entry name" value="Sc_DH/Rdtase_CS"/>
</dbReference>
<keyword evidence="2" id="KW-0560">Oxidoreductase</keyword>
<dbReference type="CDD" id="cd05233">
    <property type="entry name" value="SDR_c"/>
    <property type="match status" value="1"/>
</dbReference>
<dbReference type="PRINTS" id="PR00081">
    <property type="entry name" value="GDHRDH"/>
</dbReference>
<keyword evidence="3" id="KW-0520">NAD</keyword>
<evidence type="ECO:0000256" key="3">
    <source>
        <dbReference type="ARBA" id="ARBA00023027"/>
    </source>
</evidence>
<name>A0A0R2P3D2_9ACTN</name>
<feature type="domain" description="Ketoreductase" evidence="4">
    <location>
        <begin position="3"/>
        <end position="174"/>
    </location>
</feature>
<dbReference type="Proteomes" id="UP000053349">
    <property type="component" value="Unassembled WGS sequence"/>
</dbReference>
<comment type="similarity">
    <text evidence="1">Belongs to the short-chain dehydrogenases/reductases (SDR) family.</text>
</comment>
<reference evidence="5 6" key="1">
    <citation type="submission" date="2015-10" db="EMBL/GenBank/DDBJ databases">
        <title>Metagenome-Assembled Genomes uncover a global brackish microbiome.</title>
        <authorList>
            <person name="Hugerth L.W."/>
            <person name="Larsson J."/>
            <person name="Alneberg J."/>
            <person name="Lindh M.V."/>
            <person name="Legrand C."/>
            <person name="Pinhassi J."/>
            <person name="Andersson A.F."/>
        </authorList>
    </citation>
    <scope>NUCLEOTIDE SEQUENCE [LARGE SCALE GENOMIC DNA]</scope>
    <source>
        <strain evidence="5">BACL2 MAG-121001-bin67</strain>
    </source>
</reference>
<dbReference type="PRINTS" id="PR00080">
    <property type="entry name" value="SDRFAMILY"/>
</dbReference>
<sequence length="239" mass="26120">MKAIAVVTGAAGGMGLATAREFQLKGFEVIGVDQRPSGGNCNHFFQGDICDEKLWMKVRDFIESEYGKLDTLINIAGRNYLSIIESADLDQWRNMFEVNVLGMVVSIKHLKNLLEKSDKPSIVNMSSISGYIGSVGYAAYCTTKGAVDSLTKSLALELAPKIRVNAIAPGWIETPFTVEGLEKSADPVKYRKDVESMHALMRVGTAEEIAKSIYWMSSPESSFMTGSVVIVDGGYMIKN</sequence>
<organism evidence="5 6">
    <name type="scientific">Actinobacteria bacterium BACL2 MAG-121001-bin67</name>
    <dbReference type="NCBI Taxonomy" id="1655572"/>
    <lineage>
        <taxon>Bacteria</taxon>
        <taxon>Bacillati</taxon>
        <taxon>Actinomycetota</taxon>
        <taxon>Actinomycetes</taxon>
        <taxon>Actinomycetes incertae sedis</taxon>
        <taxon>ac1 cluster</taxon>
    </lineage>
</organism>
<dbReference type="EMBL" id="LIAW01000099">
    <property type="protein sequence ID" value="KRO32460.1"/>
    <property type="molecule type" value="Genomic_DNA"/>
</dbReference>
<dbReference type="SUPFAM" id="SSF51735">
    <property type="entry name" value="NAD(P)-binding Rossmann-fold domains"/>
    <property type="match status" value="1"/>
</dbReference>
<proteinExistence type="inferred from homology"/>
<protein>
    <recommendedName>
        <fullName evidence="4">Ketoreductase domain-containing protein</fullName>
    </recommendedName>
</protein>
<dbReference type="Gene3D" id="3.40.50.720">
    <property type="entry name" value="NAD(P)-binding Rossmann-like Domain"/>
    <property type="match status" value="1"/>
</dbReference>
<evidence type="ECO:0000313" key="6">
    <source>
        <dbReference type="Proteomes" id="UP000053349"/>
    </source>
</evidence>
<dbReference type="InterPro" id="IPR057326">
    <property type="entry name" value="KR_dom"/>
</dbReference>
<evidence type="ECO:0000256" key="1">
    <source>
        <dbReference type="ARBA" id="ARBA00006484"/>
    </source>
</evidence>
<evidence type="ECO:0000256" key="2">
    <source>
        <dbReference type="ARBA" id="ARBA00023002"/>
    </source>
</evidence>
<dbReference type="Pfam" id="PF13561">
    <property type="entry name" value="adh_short_C2"/>
    <property type="match status" value="1"/>
</dbReference>
<evidence type="ECO:0000259" key="4">
    <source>
        <dbReference type="SMART" id="SM00822"/>
    </source>
</evidence>